<reference evidence="3" key="1">
    <citation type="submission" date="2025-08" db="UniProtKB">
        <authorList>
            <consortium name="RefSeq"/>
        </authorList>
    </citation>
    <scope>IDENTIFICATION</scope>
    <source>
        <tissue evidence="3">Blood</tissue>
    </source>
</reference>
<evidence type="ECO:0000256" key="1">
    <source>
        <dbReference type="SAM" id="MobiDB-lite"/>
    </source>
</evidence>
<protein>
    <submittedName>
        <fullName evidence="3">Uncharacterized protein LOC113921520</fullName>
    </submittedName>
</protein>
<name>A0A6J2CXI7_ZALCA</name>
<sequence length="146" mass="15593">MPWLWARSCGRGKEELGLGAGLSHAHPRSARSPSHSPPVSGRRSGVYLFTSGLRQLLPLFPVSASSPCSFFPPPSGSESAASQWCDLRIGCSRPSYSSYATSFPRRYKSYCTAPVSLRPSELEMQLLGASEAGELGAEAAGEVRAM</sequence>
<dbReference type="Proteomes" id="UP000515165">
    <property type="component" value="Chromosome 9"/>
</dbReference>
<evidence type="ECO:0000313" key="3">
    <source>
        <dbReference type="RefSeq" id="XP_027448131.1"/>
    </source>
</evidence>
<dbReference type="GeneID" id="113921520"/>
<dbReference type="AlphaFoldDB" id="A0A6J2CXI7"/>
<dbReference type="RefSeq" id="XP_027448131.1">
    <property type="nucleotide sequence ID" value="XM_027592330.2"/>
</dbReference>
<organism evidence="2 3">
    <name type="scientific">Zalophus californianus</name>
    <name type="common">California sealion</name>
    <dbReference type="NCBI Taxonomy" id="9704"/>
    <lineage>
        <taxon>Eukaryota</taxon>
        <taxon>Metazoa</taxon>
        <taxon>Chordata</taxon>
        <taxon>Craniata</taxon>
        <taxon>Vertebrata</taxon>
        <taxon>Euteleostomi</taxon>
        <taxon>Mammalia</taxon>
        <taxon>Eutheria</taxon>
        <taxon>Laurasiatheria</taxon>
        <taxon>Carnivora</taxon>
        <taxon>Caniformia</taxon>
        <taxon>Pinnipedia</taxon>
        <taxon>Otariidae</taxon>
        <taxon>Zalophus</taxon>
    </lineage>
</organism>
<evidence type="ECO:0000313" key="2">
    <source>
        <dbReference type="Proteomes" id="UP000515165"/>
    </source>
</evidence>
<keyword evidence="2" id="KW-1185">Reference proteome</keyword>
<feature type="region of interest" description="Disordered" evidence="1">
    <location>
        <begin position="20"/>
        <end position="41"/>
    </location>
</feature>
<proteinExistence type="predicted"/>
<dbReference type="KEGG" id="zca:113921520"/>
<gene>
    <name evidence="3" type="primary">LOC113921520</name>
</gene>
<accession>A0A6J2CXI7</accession>